<dbReference type="PROSITE" id="PS50049">
    <property type="entry name" value="THD_2"/>
    <property type="match status" value="1"/>
</dbReference>
<reference evidence="3" key="1">
    <citation type="submission" date="2025-08" db="UniProtKB">
        <authorList>
            <consortium name="RefSeq"/>
        </authorList>
    </citation>
    <scope>IDENTIFICATION</scope>
</reference>
<dbReference type="KEGG" id="char:105893252"/>
<organism evidence="2 3">
    <name type="scientific">Clupea harengus</name>
    <name type="common">Atlantic herring</name>
    <dbReference type="NCBI Taxonomy" id="7950"/>
    <lineage>
        <taxon>Eukaryota</taxon>
        <taxon>Metazoa</taxon>
        <taxon>Chordata</taxon>
        <taxon>Craniata</taxon>
        <taxon>Vertebrata</taxon>
        <taxon>Euteleostomi</taxon>
        <taxon>Actinopterygii</taxon>
        <taxon>Neopterygii</taxon>
        <taxon>Teleostei</taxon>
        <taxon>Clupei</taxon>
        <taxon>Clupeiformes</taxon>
        <taxon>Clupeoidei</taxon>
        <taxon>Clupeidae</taxon>
        <taxon>Clupea</taxon>
    </lineage>
</organism>
<dbReference type="GeneID" id="105893252"/>
<evidence type="ECO:0000313" key="3">
    <source>
        <dbReference type="RefSeq" id="XP_031414708.2"/>
    </source>
</evidence>
<dbReference type="GO" id="GO:0005164">
    <property type="term" value="F:tumor necrosis factor receptor binding"/>
    <property type="evidence" value="ECO:0007669"/>
    <property type="project" value="InterPro"/>
</dbReference>
<proteinExistence type="predicted"/>
<evidence type="ECO:0000259" key="1">
    <source>
        <dbReference type="PROSITE" id="PS50049"/>
    </source>
</evidence>
<dbReference type="RefSeq" id="XP_031414708.2">
    <property type="nucleotide sequence ID" value="XM_031558848.2"/>
</dbReference>
<protein>
    <submittedName>
        <fullName evidence="3">Tumor necrosis factor ligand superfamily member 11-like</fullName>
    </submittedName>
</protein>
<feature type="domain" description="THD" evidence="1">
    <location>
        <begin position="1"/>
        <end position="146"/>
    </location>
</feature>
<evidence type="ECO:0000313" key="2">
    <source>
        <dbReference type="Proteomes" id="UP000515152"/>
    </source>
</evidence>
<dbReference type="PANTHER" id="PTHR11471:SF54">
    <property type="entry name" value="TNF SUPERFAMILY MEMBER 11"/>
    <property type="match status" value="1"/>
</dbReference>
<dbReference type="PANTHER" id="PTHR11471">
    <property type="entry name" value="TUMOR NECROSIS FACTOR FAMILY MEMBER"/>
    <property type="match status" value="1"/>
</dbReference>
<name>A0A6P8EFC9_CLUHA</name>
<gene>
    <name evidence="3" type="primary">LOC105893252</name>
</gene>
<dbReference type="Pfam" id="PF00229">
    <property type="entry name" value="TNF"/>
    <property type="match status" value="1"/>
</dbReference>
<dbReference type="PROSITE" id="PS00251">
    <property type="entry name" value="THD_1"/>
    <property type="match status" value="1"/>
</dbReference>
<accession>A0A6P8EFC9</accession>
<dbReference type="GO" id="GO:0016020">
    <property type="term" value="C:membrane"/>
    <property type="evidence" value="ECO:0007669"/>
    <property type="project" value="InterPro"/>
</dbReference>
<sequence length="148" mass="16918">MIHWNAEQGLLTQFGYHDGRVLVRKPGLYYIYAKTCFRYYNELDPGVTPHPRASPLDHRPVATSSTVQLIQYVFHERPSRGAPLRPTLIMKSGGTQRWKVGGYHMYCQQQGRTVALRTGDGLFVRVSNSWMLDPEAEGSYFGAFRISH</sequence>
<keyword evidence="2" id="KW-1185">Reference proteome</keyword>
<dbReference type="InterPro" id="IPR021184">
    <property type="entry name" value="TNF_CS"/>
</dbReference>
<dbReference type="Proteomes" id="UP000515152">
    <property type="component" value="Chromosome 21"/>
</dbReference>
<dbReference type="GO" id="GO:0006955">
    <property type="term" value="P:immune response"/>
    <property type="evidence" value="ECO:0007669"/>
    <property type="project" value="InterPro"/>
</dbReference>
<dbReference type="OrthoDB" id="8783336at2759"/>
<dbReference type="InterPro" id="IPR006052">
    <property type="entry name" value="TNF_dom"/>
</dbReference>
<dbReference type="AlphaFoldDB" id="A0A6P8EFC9"/>